<dbReference type="EMBL" id="JACLYZ010000006">
    <property type="protein sequence ID" value="MBM6734409.1"/>
    <property type="molecule type" value="Genomic_DNA"/>
</dbReference>
<sequence>MKKLIFLIFAIIPIIGFSQVKNAGCFLRLEKPYQSDTLSMEDDSVKISFRFNSLNYFCEVSIQNKTNEVVLIDWDKFLMVMEGESLPILFEDTQMINKDGTKGETPIAPETKLVRSIAPIDYIDLNMALYNKGWIKKRGDQEIGFMIPVVFGDRLKYYHCTISVSLE</sequence>
<keyword evidence="2" id="KW-1185">Reference proteome</keyword>
<comment type="caution">
    <text evidence="1">The sequence shown here is derived from an EMBL/GenBank/DDBJ whole genome shotgun (WGS) entry which is preliminary data.</text>
</comment>
<accession>A0ABS2DY59</accession>
<reference evidence="1 2" key="1">
    <citation type="journal article" date="2021" name="Sci. Rep.">
        <title>The distribution of antibiotic resistance genes in chicken gut microbiota commensals.</title>
        <authorList>
            <person name="Juricova H."/>
            <person name="Matiasovicova J."/>
            <person name="Kubasova T."/>
            <person name="Cejkova D."/>
            <person name="Rychlik I."/>
        </authorList>
    </citation>
    <scope>NUCLEOTIDE SEQUENCE [LARGE SCALE GENOMIC DNA]</scope>
    <source>
        <strain evidence="1 2">An772</strain>
    </source>
</reference>
<proteinExistence type="predicted"/>
<evidence type="ECO:0000313" key="2">
    <source>
        <dbReference type="Proteomes" id="UP000766986"/>
    </source>
</evidence>
<evidence type="ECO:0000313" key="1">
    <source>
        <dbReference type="EMBL" id="MBM6734409.1"/>
    </source>
</evidence>
<dbReference type="RefSeq" id="WP_205094846.1">
    <property type="nucleotide sequence ID" value="NZ_JACLYZ010000006.1"/>
</dbReference>
<name>A0ABS2DY59_9BACT</name>
<organism evidence="1 2">
    <name type="scientific">Mediterranea massiliensis</name>
    <dbReference type="NCBI Taxonomy" id="1841865"/>
    <lineage>
        <taxon>Bacteria</taxon>
        <taxon>Pseudomonadati</taxon>
        <taxon>Bacteroidota</taxon>
        <taxon>Bacteroidia</taxon>
        <taxon>Bacteroidales</taxon>
        <taxon>Bacteroidaceae</taxon>
        <taxon>Mediterranea</taxon>
    </lineage>
</organism>
<gene>
    <name evidence="1" type="ORF">H7U35_04085</name>
</gene>
<dbReference type="Proteomes" id="UP000766986">
    <property type="component" value="Unassembled WGS sequence"/>
</dbReference>
<protein>
    <submittedName>
        <fullName evidence="1">Uncharacterized protein</fullName>
    </submittedName>
</protein>